<dbReference type="InterPro" id="IPR045516">
    <property type="entry name" value="DUF6477"/>
</dbReference>
<evidence type="ECO:0000313" key="1">
    <source>
        <dbReference type="EMBL" id="AGI68124.1"/>
    </source>
</evidence>
<gene>
    <name evidence="1" type="ORF">OAN307_c25190</name>
</gene>
<keyword evidence="2" id="KW-1185">Reference proteome</keyword>
<organism evidence="1 2">
    <name type="scientific">Octadecabacter antarcticus 307</name>
    <dbReference type="NCBI Taxonomy" id="391626"/>
    <lineage>
        <taxon>Bacteria</taxon>
        <taxon>Pseudomonadati</taxon>
        <taxon>Pseudomonadota</taxon>
        <taxon>Alphaproteobacteria</taxon>
        <taxon>Rhodobacterales</taxon>
        <taxon>Roseobacteraceae</taxon>
        <taxon>Octadecabacter</taxon>
    </lineage>
</organism>
<evidence type="ECO:0000313" key="2">
    <source>
        <dbReference type="Proteomes" id="UP000005307"/>
    </source>
</evidence>
<dbReference type="eggNOG" id="ENOG5032YYG">
    <property type="taxonomic scope" value="Bacteria"/>
</dbReference>
<dbReference type="HOGENOM" id="CLU_1546066_0_0_5"/>
<dbReference type="Proteomes" id="UP000005307">
    <property type="component" value="Chromosome"/>
</dbReference>
<dbReference type="EMBL" id="CP003740">
    <property type="protein sequence ID" value="AGI68124.1"/>
    <property type="molecule type" value="Genomic_DNA"/>
</dbReference>
<dbReference type="AlphaFoldDB" id="M9R664"/>
<dbReference type="Pfam" id="PF20083">
    <property type="entry name" value="DUF6477"/>
    <property type="match status" value="1"/>
</dbReference>
<accession>M9R664</accession>
<dbReference type="STRING" id="391626.OAN307_c25190"/>
<reference evidence="1 2" key="1">
    <citation type="journal article" date="2013" name="PLoS ONE">
        <title>Poles Apart: Arctic and Antarctic Octadecabacter strains Share High Genome Plasticity and a New Type of Xanthorhodopsin.</title>
        <authorList>
            <person name="Vollmers J."/>
            <person name="Voget S."/>
            <person name="Dietrich S."/>
            <person name="Gollnow K."/>
            <person name="Smits M."/>
            <person name="Meyer K."/>
            <person name="Brinkhoff T."/>
            <person name="Simon M."/>
            <person name="Daniel R."/>
        </authorList>
    </citation>
    <scope>NUCLEOTIDE SEQUENCE [LARGE SCALE GENOMIC DNA]</scope>
    <source>
        <strain evidence="1 2">307</strain>
    </source>
</reference>
<dbReference type="KEGG" id="oat:OAN307_c25190"/>
<sequence>MLQTDPIRLSSHKGEVLRRVNMWGNRTKRDKPLVTNCKRTERSKLSTRNTLIGCVILKAAQRGRLTLEDVLTMISRLKRPTLLVRTARHGVQDYNRVVHLRRLLKTEVLPGPGQAIVRLMELEAVSDQLRAAKRSEYSVARHVEMIVAMMCEARILKASNASKASREPVQLPI</sequence>
<protein>
    <submittedName>
        <fullName evidence="1">Uncharacterized protein</fullName>
    </submittedName>
</protein>
<name>M9R664_9RHOB</name>
<proteinExistence type="predicted"/>